<organism evidence="1 2">
    <name type="scientific">Pseudomonas lactis</name>
    <dbReference type="NCBI Taxonomy" id="1615674"/>
    <lineage>
        <taxon>Bacteria</taxon>
        <taxon>Pseudomonadati</taxon>
        <taxon>Pseudomonadota</taxon>
        <taxon>Gammaproteobacteria</taxon>
        <taxon>Pseudomonadales</taxon>
        <taxon>Pseudomonadaceae</taxon>
        <taxon>Pseudomonas</taxon>
    </lineage>
</organism>
<dbReference type="PATRIC" id="fig|1038924.3.peg.1570"/>
<reference evidence="1 2" key="1">
    <citation type="journal article" date="2012" name="PLoS Genet.">
        <title>Comparative Genomics of Plant-Associated Pseudomonas spp.: Insights into Diversity and Inheritance of Traits Involved in Multitrophic Interactions.</title>
        <authorList>
            <person name="Loper J.E."/>
            <person name="Hassan K.A."/>
            <person name="Mavrodi D.V."/>
            <person name="Davis E.W.II."/>
            <person name="Lim C.K."/>
            <person name="Shaffer B.T."/>
            <person name="Elbourne L.D."/>
            <person name="Stockwell V.O."/>
            <person name="Hartney S.L."/>
            <person name="Breakwell K."/>
            <person name="Henkels M.D."/>
            <person name="Tetu S.G."/>
            <person name="Rangel L.I."/>
            <person name="Kidarsa T.A."/>
            <person name="Wilson N.L."/>
            <person name="van de Mortel J.E."/>
            <person name="Song C."/>
            <person name="Blumhagen R."/>
            <person name="Radune D."/>
            <person name="Hostetler J.B."/>
            <person name="Brinkac L.M."/>
            <person name="Durkin A.S."/>
            <person name="Kluepfel D.A."/>
            <person name="Wechter W.P."/>
            <person name="Anderson A.J."/>
            <person name="Kim Y.C."/>
            <person name="Pierson L.S.III."/>
            <person name="Pierson E.A."/>
            <person name="Lindow S.E."/>
            <person name="Kobayashi D.Y."/>
            <person name="Raaijmakers J.M."/>
            <person name="Weller D.M."/>
            <person name="Thomashow L.S."/>
            <person name="Allen A.E."/>
            <person name="Paulsen I.T."/>
        </authorList>
    </citation>
    <scope>NUCLEOTIDE SEQUENCE [LARGE SCALE GENOMIC DNA]</scope>
    <source>
        <strain evidence="1 2">SS101</strain>
    </source>
</reference>
<evidence type="ECO:0000313" key="2">
    <source>
        <dbReference type="Proteomes" id="UP000003213"/>
    </source>
</evidence>
<sequence length="359" mass="41508">MTRNPITFIKGPLLEWLKKNSDEGIIDAFWPVPCDRESADFRELCNNGVRLFQNCYWGDAERLDGIFLSNFKLNDDIYFCISSSDQLFETYDPTAFGLIETELHFLQSSAFLVISDFKLKRPIPSRLLNGDTFEDDLQKFFPKITAFRLAEDNTREYLLATYIRVVLAAEPPESPSLIFKDELIALALLIPETDHNWLFFQLLSLITSKRHENLYLELYRLLEFFFPIANIFNLKNQIAYPGAPLELLENCRTQLSWNMNHNTGARAALKYSGTRFAEILSGEAFNLPPDCSREERDKKTLAFKSTAMESLAELRHSLTHQNFKRTTVKRENLIKSTESLLVFLGEAFTAYRRDILGIH</sequence>
<dbReference type="Proteomes" id="UP000003213">
    <property type="component" value="Chromosome"/>
</dbReference>
<dbReference type="AlphaFoldDB" id="I4K6Q8"/>
<gene>
    <name evidence="1" type="ORF">PflSS101_1606</name>
</gene>
<dbReference type="HOGENOM" id="CLU_771320_0_0_6"/>
<name>I4K6Q8_9PSED</name>
<protein>
    <submittedName>
        <fullName evidence="1">Uncharacterized protein</fullName>
    </submittedName>
</protein>
<comment type="caution">
    <text evidence="1">The sequence shown here is derived from an EMBL/GenBank/DDBJ whole genome shotgun (WGS) entry which is preliminary data.</text>
</comment>
<proteinExistence type="predicted"/>
<evidence type="ECO:0000313" key="1">
    <source>
        <dbReference type="EMBL" id="EIK60398.1"/>
    </source>
</evidence>
<dbReference type="EMBL" id="AHPN01000001">
    <property type="protein sequence ID" value="EIK60398.1"/>
    <property type="molecule type" value="Genomic_DNA"/>
</dbReference>
<accession>I4K6Q8</accession>